<feature type="domain" description="DUF7978" evidence="3">
    <location>
        <begin position="47"/>
        <end position="217"/>
    </location>
</feature>
<organism evidence="4 5">
    <name type="scientific">Natrinema soli</name>
    <dbReference type="NCBI Taxonomy" id="1930624"/>
    <lineage>
        <taxon>Archaea</taxon>
        <taxon>Methanobacteriati</taxon>
        <taxon>Methanobacteriota</taxon>
        <taxon>Stenosarchaea group</taxon>
        <taxon>Halobacteria</taxon>
        <taxon>Halobacteriales</taxon>
        <taxon>Natrialbaceae</taxon>
        <taxon>Natrinema</taxon>
    </lineage>
</organism>
<feature type="compositionally biased region" description="Acidic residues" evidence="1">
    <location>
        <begin position="13"/>
        <end position="34"/>
    </location>
</feature>
<feature type="transmembrane region" description="Helical" evidence="2">
    <location>
        <begin position="155"/>
        <end position="176"/>
    </location>
</feature>
<dbReference type="RefSeq" id="WP_273739362.1">
    <property type="nucleotide sequence ID" value="NZ_JAQIVI010000241.1"/>
</dbReference>
<protein>
    <recommendedName>
        <fullName evidence="3">DUF7978 domain-containing protein</fullName>
    </recommendedName>
</protein>
<feature type="transmembrane region" description="Helical" evidence="2">
    <location>
        <begin position="50"/>
        <end position="72"/>
    </location>
</feature>
<proteinExistence type="predicted"/>
<dbReference type="Pfam" id="PF25933">
    <property type="entry name" value="DUF7978"/>
    <property type="match status" value="1"/>
</dbReference>
<dbReference type="Proteomes" id="UP001596383">
    <property type="component" value="Unassembled WGS sequence"/>
</dbReference>
<evidence type="ECO:0000256" key="2">
    <source>
        <dbReference type="SAM" id="Phobius"/>
    </source>
</evidence>
<dbReference type="InterPro" id="IPR058284">
    <property type="entry name" value="DUF7978"/>
</dbReference>
<feature type="transmembrane region" description="Helical" evidence="2">
    <location>
        <begin position="196"/>
        <end position="217"/>
    </location>
</feature>
<evidence type="ECO:0000313" key="4">
    <source>
        <dbReference type="EMBL" id="MFC6766397.1"/>
    </source>
</evidence>
<gene>
    <name evidence="4" type="ORF">ACFQE6_15800</name>
</gene>
<comment type="caution">
    <text evidence="4">The sequence shown here is derived from an EMBL/GenBank/DDBJ whole genome shotgun (WGS) entry which is preliminary data.</text>
</comment>
<name>A0ABD5SMZ4_9EURY</name>
<reference evidence="4 5" key="1">
    <citation type="journal article" date="2019" name="Int. J. Syst. Evol. Microbiol.">
        <title>The Global Catalogue of Microorganisms (GCM) 10K type strain sequencing project: providing services to taxonomists for standard genome sequencing and annotation.</title>
        <authorList>
            <consortium name="The Broad Institute Genomics Platform"/>
            <consortium name="The Broad Institute Genome Sequencing Center for Infectious Disease"/>
            <person name="Wu L."/>
            <person name="Ma J."/>
        </authorList>
    </citation>
    <scope>NUCLEOTIDE SEQUENCE [LARGE SCALE GENOMIC DNA]</scope>
    <source>
        <strain evidence="4 5">LMG 29247</strain>
    </source>
</reference>
<evidence type="ECO:0000313" key="5">
    <source>
        <dbReference type="Proteomes" id="UP001596383"/>
    </source>
</evidence>
<evidence type="ECO:0000259" key="3">
    <source>
        <dbReference type="Pfam" id="PF25933"/>
    </source>
</evidence>
<keyword evidence="2" id="KW-0812">Transmembrane</keyword>
<keyword evidence="2" id="KW-0472">Membrane</keyword>
<keyword evidence="2" id="KW-1133">Transmembrane helix</keyword>
<feature type="transmembrane region" description="Helical" evidence="2">
    <location>
        <begin position="122"/>
        <end position="143"/>
    </location>
</feature>
<accession>A0ABD5SMZ4</accession>
<sequence length="225" mass="23536">MSSNQQYETGPSLEDEREFDESEDDGDGGDDNDPTDVPGRRWRRLTVPPWKAGIASGVSAFAVVYAVAYHFVTVLIATSGTGAEDEPSRWVLAGLVTLGSHGAPIEQGGESIGFGFRMGQGFISHVTALVPVVVLLVTGYLLVRYVRLETRTDAGLALGSFGLSYLAIAVGLSLIATWTPEGADPEPITVPTDASLLLTIGGTVVFFVAIGAAVAAVPRLLADDG</sequence>
<evidence type="ECO:0000256" key="1">
    <source>
        <dbReference type="SAM" id="MobiDB-lite"/>
    </source>
</evidence>
<keyword evidence="5" id="KW-1185">Reference proteome</keyword>
<dbReference type="EMBL" id="JBHSWV010000241">
    <property type="protein sequence ID" value="MFC6766397.1"/>
    <property type="molecule type" value="Genomic_DNA"/>
</dbReference>
<dbReference type="AlphaFoldDB" id="A0ABD5SMZ4"/>
<feature type="region of interest" description="Disordered" evidence="1">
    <location>
        <begin position="1"/>
        <end position="41"/>
    </location>
</feature>